<dbReference type="InterPro" id="IPR010753">
    <property type="entry name" value="DUF1330"/>
</dbReference>
<comment type="caution">
    <text evidence="2">The sequence shown here is derived from an EMBL/GenBank/DDBJ whole genome shotgun (WGS) entry which is preliminary data.</text>
</comment>
<dbReference type="Gene3D" id="3.30.70.100">
    <property type="match status" value="1"/>
</dbReference>
<evidence type="ECO:0000259" key="1">
    <source>
        <dbReference type="Pfam" id="PF07045"/>
    </source>
</evidence>
<dbReference type="AlphaFoldDB" id="A0A2N8KZN7"/>
<dbReference type="PANTHER" id="PTHR41521:SF4">
    <property type="entry name" value="BLR0684 PROTEIN"/>
    <property type="match status" value="1"/>
</dbReference>
<protein>
    <recommendedName>
        <fullName evidence="1">DUF1330 domain-containing protein</fullName>
    </recommendedName>
</protein>
<dbReference type="PANTHER" id="PTHR41521">
    <property type="match status" value="1"/>
</dbReference>
<dbReference type="Pfam" id="PF07045">
    <property type="entry name" value="DUF1330"/>
    <property type="match status" value="1"/>
</dbReference>
<gene>
    <name evidence="2" type="ORF">C1O66_16330</name>
</gene>
<dbReference type="EMBL" id="POSP01000003">
    <property type="protein sequence ID" value="PND38938.1"/>
    <property type="molecule type" value="Genomic_DNA"/>
</dbReference>
<dbReference type="Proteomes" id="UP000235916">
    <property type="component" value="Unassembled WGS sequence"/>
</dbReference>
<dbReference type="InterPro" id="IPR011008">
    <property type="entry name" value="Dimeric_a/b-barrel"/>
</dbReference>
<evidence type="ECO:0000313" key="3">
    <source>
        <dbReference type="Proteomes" id="UP000235916"/>
    </source>
</evidence>
<proteinExistence type="predicted"/>
<organism evidence="2 3">
    <name type="scientific">Kinneretia aquatilis</name>
    <dbReference type="NCBI Taxonomy" id="2070761"/>
    <lineage>
        <taxon>Bacteria</taxon>
        <taxon>Pseudomonadati</taxon>
        <taxon>Pseudomonadota</taxon>
        <taxon>Betaproteobacteria</taxon>
        <taxon>Burkholderiales</taxon>
        <taxon>Sphaerotilaceae</taxon>
        <taxon>Roseateles</taxon>
    </lineage>
</organism>
<reference evidence="2 3" key="1">
    <citation type="submission" date="2018-01" db="EMBL/GenBank/DDBJ databases">
        <title>Draft genome sequence of Paucibacter aquatile CR182 isolated from freshwater of the Nakdong River.</title>
        <authorList>
            <person name="Choi A."/>
            <person name="Chung E.J."/>
        </authorList>
    </citation>
    <scope>NUCLEOTIDE SEQUENCE [LARGE SCALE GENOMIC DNA]</scope>
    <source>
        <strain evidence="2 3">CR182</strain>
    </source>
</reference>
<keyword evidence="3" id="KW-1185">Reference proteome</keyword>
<accession>A0A2N8KZN7</accession>
<dbReference type="SUPFAM" id="SSF54909">
    <property type="entry name" value="Dimeric alpha+beta barrel"/>
    <property type="match status" value="1"/>
</dbReference>
<dbReference type="OrthoDB" id="516779at2"/>
<feature type="domain" description="DUF1330" evidence="1">
    <location>
        <begin position="20"/>
        <end position="103"/>
    </location>
</feature>
<name>A0A2N8KZN7_9BURK</name>
<evidence type="ECO:0000313" key="2">
    <source>
        <dbReference type="EMBL" id="PND38938.1"/>
    </source>
</evidence>
<sequence length="116" mass="12732">MAAFSCHPRSEMKMTQALLVFVQFEVNDFARYRADYASKMAALAAQFGAQFLAATPQAEAMEGALGGNFTAVLRFPSREAAQAMYESAEYAPLKRLRQDELTTRGQVLFIPALDAG</sequence>